<feature type="domain" description="F-BAR" evidence="12">
    <location>
        <begin position="12"/>
        <end position="285"/>
    </location>
</feature>
<gene>
    <name evidence="13" type="ORF">COCON_G00042610</name>
</gene>
<keyword evidence="4" id="KW-0677">Repeat</keyword>
<dbReference type="FunFam" id="1.20.1270.60:FF:000101">
    <property type="entry name" value="F-BAR and double SH3 domains protein 2 isoform X6"/>
    <property type="match status" value="1"/>
</dbReference>
<dbReference type="FunFam" id="2.30.30.40:FF:000033">
    <property type="entry name" value="FCH and double SH3 domains protein 2"/>
    <property type="match status" value="1"/>
</dbReference>
<dbReference type="GO" id="GO:0042995">
    <property type="term" value="C:cell projection"/>
    <property type="evidence" value="ECO:0007669"/>
    <property type="project" value="UniProtKB-SubCell"/>
</dbReference>
<evidence type="ECO:0000256" key="10">
    <source>
        <dbReference type="SAM" id="MobiDB-lite"/>
    </source>
</evidence>
<evidence type="ECO:0000256" key="2">
    <source>
        <dbReference type="ARBA" id="ARBA00022443"/>
    </source>
</evidence>
<protein>
    <recommendedName>
        <fullName evidence="15">F-BAR and double SH3 domains protein 1-like</fullName>
    </recommendedName>
</protein>
<dbReference type="GO" id="GO:0030833">
    <property type="term" value="P:regulation of actin filament polymerization"/>
    <property type="evidence" value="ECO:0007669"/>
    <property type="project" value="TreeGrafter"/>
</dbReference>
<feature type="compositionally biased region" description="Basic and acidic residues" evidence="10">
    <location>
        <begin position="686"/>
        <end position="707"/>
    </location>
</feature>
<feature type="compositionally biased region" description="Pro residues" evidence="10">
    <location>
        <begin position="649"/>
        <end position="660"/>
    </location>
</feature>
<feature type="region of interest" description="Disordered" evidence="10">
    <location>
        <begin position="537"/>
        <end position="570"/>
    </location>
</feature>
<dbReference type="InterPro" id="IPR001060">
    <property type="entry name" value="FCH_dom"/>
</dbReference>
<evidence type="ECO:0000256" key="8">
    <source>
        <dbReference type="PROSITE-ProRule" id="PRU00192"/>
    </source>
</evidence>
<keyword evidence="2 8" id="KW-0728">SH3 domain</keyword>
<feature type="region of interest" description="Disordered" evidence="10">
    <location>
        <begin position="633"/>
        <end position="742"/>
    </location>
</feature>
<feature type="compositionally biased region" description="Polar residues" evidence="10">
    <location>
        <begin position="666"/>
        <end position="685"/>
    </location>
</feature>
<feature type="compositionally biased region" description="Low complexity" evidence="10">
    <location>
        <begin position="547"/>
        <end position="561"/>
    </location>
</feature>
<dbReference type="GO" id="GO:1902905">
    <property type="term" value="P:positive regulation of supramolecular fiber organization"/>
    <property type="evidence" value="ECO:0007669"/>
    <property type="project" value="UniProtKB-ARBA"/>
</dbReference>
<dbReference type="CDD" id="cd11762">
    <property type="entry name" value="SH3_FCHSD_2"/>
    <property type="match status" value="1"/>
</dbReference>
<evidence type="ECO:0000256" key="4">
    <source>
        <dbReference type="ARBA" id="ARBA00022737"/>
    </source>
</evidence>
<dbReference type="InterPro" id="IPR031160">
    <property type="entry name" value="F_BAR_dom"/>
</dbReference>
<evidence type="ECO:0000256" key="6">
    <source>
        <dbReference type="ARBA" id="ARBA00023121"/>
    </source>
</evidence>
<dbReference type="Pfam" id="PF00611">
    <property type="entry name" value="FCH"/>
    <property type="match status" value="1"/>
</dbReference>
<evidence type="ECO:0000313" key="14">
    <source>
        <dbReference type="Proteomes" id="UP001152803"/>
    </source>
</evidence>
<dbReference type="GO" id="GO:0055037">
    <property type="term" value="C:recycling endosome"/>
    <property type="evidence" value="ECO:0007669"/>
    <property type="project" value="TreeGrafter"/>
</dbReference>
<keyword evidence="5 9" id="KW-0175">Coiled coil</keyword>
<dbReference type="OrthoDB" id="10065861at2759"/>
<dbReference type="SMART" id="SM00055">
    <property type="entry name" value="FCH"/>
    <property type="match status" value="1"/>
</dbReference>
<organism evidence="13 14">
    <name type="scientific">Conger conger</name>
    <name type="common">Conger eel</name>
    <name type="synonym">Muraena conger</name>
    <dbReference type="NCBI Taxonomy" id="82655"/>
    <lineage>
        <taxon>Eukaryota</taxon>
        <taxon>Metazoa</taxon>
        <taxon>Chordata</taxon>
        <taxon>Craniata</taxon>
        <taxon>Vertebrata</taxon>
        <taxon>Euteleostomi</taxon>
        <taxon>Actinopterygii</taxon>
        <taxon>Neopterygii</taxon>
        <taxon>Teleostei</taxon>
        <taxon>Anguilliformes</taxon>
        <taxon>Congridae</taxon>
        <taxon>Conger</taxon>
    </lineage>
</organism>
<evidence type="ECO:0000256" key="3">
    <source>
        <dbReference type="ARBA" id="ARBA00022553"/>
    </source>
</evidence>
<dbReference type="GO" id="GO:0007274">
    <property type="term" value="P:neuromuscular synaptic transmission"/>
    <property type="evidence" value="ECO:0007669"/>
    <property type="project" value="TreeGrafter"/>
</dbReference>
<dbReference type="InterPro" id="IPR036028">
    <property type="entry name" value="SH3-like_dom_sf"/>
</dbReference>
<dbReference type="InterPro" id="IPR001452">
    <property type="entry name" value="SH3_domain"/>
</dbReference>
<comment type="subcellular location">
    <subcellularLocation>
        <location evidence="1">Cell projection</location>
    </subcellularLocation>
</comment>
<keyword evidence="3" id="KW-0597">Phosphoprotein</keyword>
<proteinExistence type="predicted"/>
<accession>A0A9Q1I310</accession>
<evidence type="ECO:0000313" key="13">
    <source>
        <dbReference type="EMBL" id="KAJ8281742.1"/>
    </source>
</evidence>
<dbReference type="EMBL" id="JAFJMO010000003">
    <property type="protein sequence ID" value="KAJ8281742.1"/>
    <property type="molecule type" value="Genomic_DNA"/>
</dbReference>
<dbReference type="Proteomes" id="UP001152803">
    <property type="component" value="Unassembled WGS sequence"/>
</dbReference>
<dbReference type="Pfam" id="PF00018">
    <property type="entry name" value="SH3_1"/>
    <property type="match status" value="1"/>
</dbReference>
<evidence type="ECO:0000256" key="1">
    <source>
        <dbReference type="ARBA" id="ARBA00004316"/>
    </source>
</evidence>
<dbReference type="Gene3D" id="2.30.30.40">
    <property type="entry name" value="SH3 Domains"/>
    <property type="match status" value="2"/>
</dbReference>
<dbReference type="PROSITE" id="PS50002">
    <property type="entry name" value="SH3"/>
    <property type="match status" value="2"/>
</dbReference>
<feature type="domain" description="SH3" evidence="11">
    <location>
        <begin position="470"/>
        <end position="531"/>
    </location>
</feature>
<evidence type="ECO:0000256" key="7">
    <source>
        <dbReference type="ARBA" id="ARBA00023273"/>
    </source>
</evidence>
<dbReference type="InterPro" id="IPR027267">
    <property type="entry name" value="AH/BAR_dom_sf"/>
</dbReference>
<dbReference type="CDD" id="cd11761">
    <property type="entry name" value="SH3_FCHSD_1"/>
    <property type="match status" value="1"/>
</dbReference>
<dbReference type="SUPFAM" id="SSF50044">
    <property type="entry name" value="SH3-domain"/>
    <property type="match status" value="2"/>
</dbReference>
<dbReference type="GO" id="GO:0051495">
    <property type="term" value="P:positive regulation of cytoskeleton organization"/>
    <property type="evidence" value="ECO:0007669"/>
    <property type="project" value="UniProtKB-ARBA"/>
</dbReference>
<keyword evidence="6" id="KW-0446">Lipid-binding</keyword>
<dbReference type="Gene3D" id="1.20.1270.60">
    <property type="entry name" value="Arfaptin homology (AH) domain/BAR domain"/>
    <property type="match status" value="1"/>
</dbReference>
<sequence length="742" mass="82849">MQPPPRKVKEAQEVKVAFSDQVARLQSKHQQESELLDDIRSYSKQRAAIEKEYGQALQRLAQQFQKKDCYRGKGEATNSGSVFGVWRSLVEATAHCGGSRISAAEGYRALTAEALKGLRTASEQRTKRGLEQLQQVQGELVEAVRELNEVKKRYCQLGHIASVAREKASDAQARSKKSDHGIFHFRTGLHKMTAKLNDRLGECERRLMEVRNEYLLTLVAINCHHQHYHATELPAIMKTMDGDLYDQVREQLTLLCHTEIGTCQSTQSELARICTDSSQVTREQDLKVFLQESSVFTRTSQFHFQKVPSDTVSSLQHSRTSTEGESCLDKEARKWATKSAKDYKLIAHGERALRTLERRREVQAEGRGSGVEQKMEEVKESIRKAQVSRLKAEARLGMLAAAGVEVEPWVSSAVGQVDEELERDRRFSEARLSNGDVSSMEDEFEFNDFEDFDENADIFTESTSGPRQRGYPLPCRVIYSYQGCLADELSITEGEELQVVEDGDMEDWLKARNTSGQVGYVPESYVQFLRPPAGGSAARTVCESPRLDSSPNSSKSLPGSSTRGQESSSHTVGQARALYQYCGQSADELSFQEGALIRLLRCDHSAVDDGFWEGELDGRVGVFPSLVVELLAEGEEEEEEEEEDEGVPSPTPPPFSPPIPIVRAPLTQQYSSSCPGSWSELSTSPPDREDRLLGVPQDLRRLFDRRGGSCSSTHSSPDLSARRIRPTRAPPLPPSHRYSPGP</sequence>
<dbReference type="FunFam" id="2.30.30.40:FF:000060">
    <property type="entry name" value="FCH and double SH3 domains protein 2"/>
    <property type="match status" value="1"/>
</dbReference>
<dbReference type="GO" id="GO:0008289">
    <property type="term" value="F:lipid binding"/>
    <property type="evidence" value="ECO:0007669"/>
    <property type="project" value="UniProtKB-KW"/>
</dbReference>
<evidence type="ECO:0000259" key="12">
    <source>
        <dbReference type="PROSITE" id="PS51741"/>
    </source>
</evidence>
<dbReference type="InterPro" id="IPR035460">
    <property type="entry name" value="FCHSD_SH3_1"/>
</dbReference>
<name>A0A9Q1I310_CONCO</name>
<dbReference type="PANTHER" id="PTHR15735:SF4">
    <property type="entry name" value="F-BAR AND DOUBLE SH3 DOMAINS PROTEIN 1"/>
    <property type="match status" value="1"/>
</dbReference>
<dbReference type="PANTHER" id="PTHR15735">
    <property type="entry name" value="FCH AND DOUBLE SH3 DOMAINS PROTEIN"/>
    <property type="match status" value="1"/>
</dbReference>
<feature type="domain" description="SH3" evidence="11">
    <location>
        <begin position="570"/>
        <end position="633"/>
    </location>
</feature>
<evidence type="ECO:0000256" key="9">
    <source>
        <dbReference type="PROSITE-ProRule" id="PRU01077"/>
    </source>
</evidence>
<dbReference type="Pfam" id="PF14604">
    <property type="entry name" value="SH3_9"/>
    <property type="match status" value="1"/>
</dbReference>
<dbReference type="GO" id="GO:0031594">
    <property type="term" value="C:neuromuscular junction"/>
    <property type="evidence" value="ECO:0007669"/>
    <property type="project" value="TreeGrafter"/>
</dbReference>
<evidence type="ECO:0000256" key="5">
    <source>
        <dbReference type="ARBA" id="ARBA00023054"/>
    </source>
</evidence>
<keyword evidence="7" id="KW-0966">Cell projection</keyword>
<dbReference type="PROSITE" id="PS51741">
    <property type="entry name" value="F_BAR"/>
    <property type="match status" value="1"/>
</dbReference>
<feature type="compositionally biased region" description="Acidic residues" evidence="10">
    <location>
        <begin position="633"/>
        <end position="646"/>
    </location>
</feature>
<dbReference type="AlphaFoldDB" id="A0A9Q1I310"/>
<dbReference type="SUPFAM" id="SSF103657">
    <property type="entry name" value="BAR/IMD domain-like"/>
    <property type="match status" value="1"/>
</dbReference>
<keyword evidence="14" id="KW-1185">Reference proteome</keyword>
<feature type="compositionally biased region" description="Polar residues" evidence="10">
    <location>
        <begin position="709"/>
        <end position="718"/>
    </location>
</feature>
<evidence type="ECO:0000259" key="11">
    <source>
        <dbReference type="PROSITE" id="PS50002"/>
    </source>
</evidence>
<evidence type="ECO:0008006" key="15">
    <source>
        <dbReference type="Google" id="ProtNLM"/>
    </source>
</evidence>
<comment type="caution">
    <text evidence="13">The sequence shown here is derived from an EMBL/GenBank/DDBJ whole genome shotgun (WGS) entry which is preliminary data.</text>
</comment>
<dbReference type="SMART" id="SM00326">
    <property type="entry name" value="SH3"/>
    <property type="match status" value="2"/>
</dbReference>
<reference evidence="13" key="1">
    <citation type="journal article" date="2023" name="Science">
        <title>Genome structures resolve the early diversification of teleost fishes.</title>
        <authorList>
            <person name="Parey E."/>
            <person name="Louis A."/>
            <person name="Montfort J."/>
            <person name="Bouchez O."/>
            <person name="Roques C."/>
            <person name="Iampietro C."/>
            <person name="Lluch J."/>
            <person name="Castinel A."/>
            <person name="Donnadieu C."/>
            <person name="Desvignes T."/>
            <person name="Floi Bucao C."/>
            <person name="Jouanno E."/>
            <person name="Wen M."/>
            <person name="Mejri S."/>
            <person name="Dirks R."/>
            <person name="Jansen H."/>
            <person name="Henkel C."/>
            <person name="Chen W.J."/>
            <person name="Zahm M."/>
            <person name="Cabau C."/>
            <person name="Klopp C."/>
            <person name="Thompson A.W."/>
            <person name="Robinson-Rechavi M."/>
            <person name="Braasch I."/>
            <person name="Lecointre G."/>
            <person name="Bobe J."/>
            <person name="Postlethwait J.H."/>
            <person name="Berthelot C."/>
            <person name="Roest Crollius H."/>
            <person name="Guiguen Y."/>
        </authorList>
    </citation>
    <scope>NUCLEOTIDE SEQUENCE</scope>
    <source>
        <strain evidence="13">Concon-B</strain>
    </source>
</reference>